<feature type="transmembrane region" description="Helical" evidence="1">
    <location>
        <begin position="49"/>
        <end position="67"/>
    </location>
</feature>
<evidence type="ECO:0000313" key="2">
    <source>
        <dbReference type="EMBL" id="MDO1450741.1"/>
    </source>
</evidence>
<comment type="caution">
    <text evidence="2">The sequence shown here is derived from an EMBL/GenBank/DDBJ whole genome shotgun (WGS) entry which is preliminary data.</text>
</comment>
<dbReference type="Proteomes" id="UP001168528">
    <property type="component" value="Unassembled WGS sequence"/>
</dbReference>
<reference evidence="2" key="1">
    <citation type="submission" date="2023-07" db="EMBL/GenBank/DDBJ databases">
        <title>The genome sequence of Rhodocytophaga aerolata KACC 12507.</title>
        <authorList>
            <person name="Zhang X."/>
        </authorList>
    </citation>
    <scope>NUCLEOTIDE SEQUENCE</scope>
    <source>
        <strain evidence="2">KACC 12507</strain>
    </source>
</reference>
<keyword evidence="1" id="KW-0812">Transmembrane</keyword>
<keyword evidence="1" id="KW-0472">Membrane</keyword>
<evidence type="ECO:0000256" key="1">
    <source>
        <dbReference type="SAM" id="Phobius"/>
    </source>
</evidence>
<dbReference type="Pfam" id="PF13571">
    <property type="entry name" value="DUF4133"/>
    <property type="match status" value="1"/>
</dbReference>
<protein>
    <submittedName>
        <fullName evidence="2">DUF4133 domain-containing protein</fullName>
    </submittedName>
</protein>
<sequence>MPKFEVNKGVGKPVEFMGLQAQYIGYLFGGAFGNFILFAIIYLLGTPPFISLLYLIVSSGFLAYYIFSTGKKHGAHGLRLLSAKKAQPRYMVCRNPLLFKNLKSGNQNHLY</sequence>
<evidence type="ECO:0000313" key="3">
    <source>
        <dbReference type="Proteomes" id="UP001168528"/>
    </source>
</evidence>
<accession>A0ABT8RF53</accession>
<dbReference type="RefSeq" id="WP_302041539.1">
    <property type="nucleotide sequence ID" value="NZ_JAUKPO010000035.1"/>
</dbReference>
<keyword evidence="3" id="KW-1185">Reference proteome</keyword>
<organism evidence="2 3">
    <name type="scientific">Rhodocytophaga aerolata</name>
    <dbReference type="NCBI Taxonomy" id="455078"/>
    <lineage>
        <taxon>Bacteria</taxon>
        <taxon>Pseudomonadati</taxon>
        <taxon>Bacteroidota</taxon>
        <taxon>Cytophagia</taxon>
        <taxon>Cytophagales</taxon>
        <taxon>Rhodocytophagaceae</taxon>
        <taxon>Rhodocytophaga</taxon>
    </lineage>
</organism>
<proteinExistence type="predicted"/>
<name>A0ABT8RF53_9BACT</name>
<keyword evidence="1" id="KW-1133">Transmembrane helix</keyword>
<dbReference type="EMBL" id="JAUKPO010000035">
    <property type="protein sequence ID" value="MDO1450741.1"/>
    <property type="molecule type" value="Genomic_DNA"/>
</dbReference>
<feature type="transmembrane region" description="Helical" evidence="1">
    <location>
        <begin position="21"/>
        <end position="43"/>
    </location>
</feature>
<gene>
    <name evidence="2" type="ORF">Q0590_30995</name>
</gene>
<dbReference type="InterPro" id="IPR025407">
    <property type="entry name" value="DUF4133"/>
</dbReference>